<comment type="caution">
    <text evidence="1">The sequence shown here is derived from an EMBL/GenBank/DDBJ whole genome shotgun (WGS) entry which is preliminary data.</text>
</comment>
<sequence length="77" mass="8240">MDVILTPTGSKGDTWSLKDRLGRHLGEIREDVGFAIIPVEGTALKSVPLHHASLDATMTAIAKHMAGACELDSQDWG</sequence>
<organism evidence="1 2">
    <name type="scientific">Methylobacterium soli</name>
    <dbReference type="NCBI Taxonomy" id="553447"/>
    <lineage>
        <taxon>Bacteria</taxon>
        <taxon>Pseudomonadati</taxon>
        <taxon>Pseudomonadota</taxon>
        <taxon>Alphaproteobacteria</taxon>
        <taxon>Hyphomicrobiales</taxon>
        <taxon>Methylobacteriaceae</taxon>
        <taxon>Methylobacterium</taxon>
    </lineage>
</organism>
<dbReference type="RefSeq" id="WP_151005166.1">
    <property type="nucleotide sequence ID" value="NZ_BPQY01000132.1"/>
</dbReference>
<gene>
    <name evidence="1" type="ORF">F6X53_29735</name>
</gene>
<dbReference type="EMBL" id="VZZK01000059">
    <property type="protein sequence ID" value="KAB1070807.1"/>
    <property type="molecule type" value="Genomic_DNA"/>
</dbReference>
<name>A0A6L3SSZ6_9HYPH</name>
<reference evidence="1 2" key="1">
    <citation type="submission" date="2019-09" db="EMBL/GenBank/DDBJ databases">
        <title>YIM 48816 draft genome.</title>
        <authorList>
            <person name="Jiang L."/>
        </authorList>
    </citation>
    <scope>NUCLEOTIDE SEQUENCE [LARGE SCALE GENOMIC DNA]</scope>
    <source>
        <strain evidence="1 2">YIM 48816</strain>
    </source>
</reference>
<evidence type="ECO:0000313" key="2">
    <source>
        <dbReference type="Proteomes" id="UP000474159"/>
    </source>
</evidence>
<dbReference type="OrthoDB" id="8450050at2"/>
<evidence type="ECO:0000313" key="1">
    <source>
        <dbReference type="EMBL" id="KAB1070807.1"/>
    </source>
</evidence>
<dbReference type="Proteomes" id="UP000474159">
    <property type="component" value="Unassembled WGS sequence"/>
</dbReference>
<keyword evidence="2" id="KW-1185">Reference proteome</keyword>
<accession>A0A6L3SSZ6</accession>
<proteinExistence type="predicted"/>
<dbReference type="AlphaFoldDB" id="A0A6L3SSZ6"/>
<protein>
    <submittedName>
        <fullName evidence="1">Uncharacterized protein</fullName>
    </submittedName>
</protein>